<evidence type="ECO:0000259" key="11">
    <source>
        <dbReference type="Pfam" id="PF25508"/>
    </source>
</evidence>
<keyword evidence="6 9" id="KW-0472">Membrane</keyword>
<feature type="transmembrane region" description="Helical" evidence="9">
    <location>
        <begin position="864"/>
        <end position="884"/>
    </location>
</feature>
<protein>
    <submittedName>
        <fullName evidence="12">Uncharacterized protein</fullName>
    </submittedName>
</protein>
<evidence type="ECO:0000256" key="7">
    <source>
        <dbReference type="ARBA" id="ARBA00023303"/>
    </source>
</evidence>
<feature type="domain" description="TRPM SLOG" evidence="10">
    <location>
        <begin position="295"/>
        <end position="380"/>
    </location>
</feature>
<evidence type="ECO:0000256" key="4">
    <source>
        <dbReference type="ARBA" id="ARBA00022989"/>
    </source>
</evidence>
<comment type="subcellular location">
    <subcellularLocation>
        <location evidence="1">Membrane</location>
        <topology evidence="1">Multi-pass membrane protein</topology>
    </subcellularLocation>
</comment>
<feature type="region of interest" description="Disordered" evidence="8">
    <location>
        <begin position="102"/>
        <end position="125"/>
    </location>
</feature>
<dbReference type="Proteomes" id="UP000507470">
    <property type="component" value="Unassembled WGS sequence"/>
</dbReference>
<evidence type="ECO:0000256" key="1">
    <source>
        <dbReference type="ARBA" id="ARBA00004141"/>
    </source>
</evidence>
<keyword evidence="4 9" id="KW-1133">Transmembrane helix</keyword>
<dbReference type="PANTHER" id="PTHR13800:SF12">
    <property type="entry name" value="TRANSIENT RECEPTOR POTENTIAL CATION CHANNEL SUBFAMILY M MEMBER-LIKE 2"/>
    <property type="match status" value="1"/>
</dbReference>
<sequence length="1061" mass="122761">MSLLRYNTHKCMIICRDLYYVERISRCCEPLPIMTNSSNFALRFSRYFDNSNNEDDSLPNAAKIWIVRKFSDPGYTRKKKKIVKLSVHRLDATSYVPQETETVISDTVSSESDRPSESGDTATSFSVKSELQSLEISPLYSRTDVDPVATLVDDFDDVQQKENQEPVIDPLTVDKLVTPSISLDAIKGEPRIIVSVIGKYNKLVHGYSKKDKAILVNSFKNISIRAGRCGFLYHQRKMKWMRKIEDTNSFVLKGIPETVYQYFETDMKILPSEKDEEEMVQETNTRDYNIKLLELESYINKSHFVKFGDETDNKVRVPVVLVVVNGDLETLSHVARAVQCDISVVVTKGSGGVSDLLAMCIEDIRNLRKVSPVVLNRKITEDIYTRMETAVNIIAKRYWMITIFDLISDSPESLWERLTDGIIRAWSYDQEANYSLYVPSFQTVDADVISISKYVVDIDWLSKRELFGGYCLNSSNQSNEQFKEIVSSAIIDQTTDVIRHLKNRDINFDDSFVKDLYRKTIQMNKKKEHEGHTVVDIWKNVSPEAFDYFEQDISTDQHGQTKSAKNAEFQIGNHLLKWLCFTRVGLVTCCQKTRKHESKEDLHEFEHQQGDSGFRFCVLSNNKTVAGELWTTCNNPMLTALIASCYLKAMAKIAENWFEDSLQHNLEDHSYLFSKRAEILLDKMFKHNEAMATEALDHVSEVWEYVESPLHFGHQFGMEEFISHTSTQKDANKRLYSYRNDRTANNEDNKNDIENNAEHPECAAFIKHHHQEKKWYKYITAPVSRMMIDVAFFIAVLIMFSMFLMTDMKYNSISVLEWIVSVWIIGDFIEEIFNLVGVILCLSKKAFSLYCSVLYVHMFQLVDLLYYLVILVILIFAAGTVYHANIYPNHDVKPFPDGIQNWRIWTILKIPYWQVYGEPFLDILEAFDTSDNSNCTDNTTVWRNDPTVERCPTKDWITPVIAAFYMMLSNWLLLNIVIAMFSARFNSITEKSKQKWRYHRHSVVISYENRIPSPINLIIRPLGCVCYVAKCPCCPCFKDRPKGRLCGENVEKAERACRRNN</sequence>
<feature type="domain" description="TRPM-like" evidence="11">
    <location>
        <begin position="596"/>
        <end position="724"/>
    </location>
</feature>
<dbReference type="InterPro" id="IPR050927">
    <property type="entry name" value="TRPM"/>
</dbReference>
<dbReference type="PANTHER" id="PTHR13800">
    <property type="entry name" value="TRANSIENT RECEPTOR POTENTIAL CATION CHANNEL, SUBFAMILY M, MEMBER 6"/>
    <property type="match status" value="1"/>
</dbReference>
<dbReference type="InterPro" id="IPR041491">
    <property type="entry name" value="TRPM_SLOG"/>
</dbReference>
<evidence type="ECO:0000313" key="12">
    <source>
        <dbReference type="EMBL" id="CAC5420147.1"/>
    </source>
</evidence>
<evidence type="ECO:0000256" key="9">
    <source>
        <dbReference type="SAM" id="Phobius"/>
    </source>
</evidence>
<keyword evidence="7" id="KW-0407">Ion channel</keyword>
<dbReference type="GO" id="GO:0099604">
    <property type="term" value="F:ligand-gated calcium channel activity"/>
    <property type="evidence" value="ECO:0007669"/>
    <property type="project" value="TreeGrafter"/>
</dbReference>
<proteinExistence type="predicted"/>
<accession>A0A6J8EIL3</accession>
<keyword evidence="3 9" id="KW-0812">Transmembrane</keyword>
<evidence type="ECO:0000256" key="2">
    <source>
        <dbReference type="ARBA" id="ARBA00022448"/>
    </source>
</evidence>
<dbReference type="EMBL" id="CACVKT020009075">
    <property type="protein sequence ID" value="CAC5420147.1"/>
    <property type="molecule type" value="Genomic_DNA"/>
</dbReference>
<dbReference type="Pfam" id="PF18139">
    <property type="entry name" value="LSDAT_euk"/>
    <property type="match status" value="1"/>
</dbReference>
<dbReference type="GO" id="GO:0005886">
    <property type="term" value="C:plasma membrane"/>
    <property type="evidence" value="ECO:0007669"/>
    <property type="project" value="TreeGrafter"/>
</dbReference>
<dbReference type="InterPro" id="IPR057366">
    <property type="entry name" value="TRPM-like"/>
</dbReference>
<feature type="transmembrane region" description="Helical" evidence="9">
    <location>
        <begin position="962"/>
        <end position="983"/>
    </location>
</feature>
<evidence type="ECO:0000259" key="10">
    <source>
        <dbReference type="Pfam" id="PF18139"/>
    </source>
</evidence>
<dbReference type="AlphaFoldDB" id="A0A6J8EIL3"/>
<reference evidence="12 13" key="1">
    <citation type="submission" date="2020-06" db="EMBL/GenBank/DDBJ databases">
        <authorList>
            <person name="Li R."/>
            <person name="Bekaert M."/>
        </authorList>
    </citation>
    <scope>NUCLEOTIDE SEQUENCE [LARGE SCALE GENOMIC DNA]</scope>
    <source>
        <strain evidence="13">wild</strain>
    </source>
</reference>
<keyword evidence="2" id="KW-0813">Transport</keyword>
<evidence type="ECO:0000313" key="13">
    <source>
        <dbReference type="Proteomes" id="UP000507470"/>
    </source>
</evidence>
<evidence type="ECO:0000256" key="6">
    <source>
        <dbReference type="ARBA" id="ARBA00023136"/>
    </source>
</evidence>
<keyword evidence="5" id="KW-0406">Ion transport</keyword>
<dbReference type="OrthoDB" id="10352635at2759"/>
<organism evidence="12 13">
    <name type="scientific">Mytilus coruscus</name>
    <name type="common">Sea mussel</name>
    <dbReference type="NCBI Taxonomy" id="42192"/>
    <lineage>
        <taxon>Eukaryota</taxon>
        <taxon>Metazoa</taxon>
        <taxon>Spiralia</taxon>
        <taxon>Lophotrochozoa</taxon>
        <taxon>Mollusca</taxon>
        <taxon>Bivalvia</taxon>
        <taxon>Autobranchia</taxon>
        <taxon>Pteriomorphia</taxon>
        <taxon>Mytilida</taxon>
        <taxon>Mytiloidea</taxon>
        <taxon>Mytilidae</taxon>
        <taxon>Mytilinae</taxon>
        <taxon>Mytilus</taxon>
    </lineage>
</organism>
<evidence type="ECO:0000256" key="5">
    <source>
        <dbReference type="ARBA" id="ARBA00023065"/>
    </source>
</evidence>
<keyword evidence="13" id="KW-1185">Reference proteome</keyword>
<evidence type="ECO:0000256" key="3">
    <source>
        <dbReference type="ARBA" id="ARBA00022692"/>
    </source>
</evidence>
<name>A0A6J8EIL3_MYTCO</name>
<gene>
    <name evidence="12" type="ORF">MCOR_52408</name>
</gene>
<evidence type="ECO:0000256" key="8">
    <source>
        <dbReference type="SAM" id="MobiDB-lite"/>
    </source>
</evidence>
<feature type="transmembrane region" description="Helical" evidence="9">
    <location>
        <begin position="786"/>
        <end position="806"/>
    </location>
</feature>
<dbReference type="Pfam" id="PF25508">
    <property type="entry name" value="TRPM2"/>
    <property type="match status" value="1"/>
</dbReference>